<evidence type="ECO:0000313" key="2">
    <source>
        <dbReference type="Proteomes" id="UP000317652"/>
    </source>
</evidence>
<proteinExistence type="predicted"/>
<accession>A0ABY6V7V7</accession>
<reference evidence="1 2" key="1">
    <citation type="submission" date="2019-07" db="EMBL/GenBank/DDBJ databases">
        <authorList>
            <person name="Brisse S."/>
            <person name="Rodrigues C."/>
            <person name="Thorpe H."/>
        </authorList>
    </citation>
    <scope>NUCLEOTIDE SEQUENCE [LARGE SCALE GENOMIC DNA]</scope>
    <source>
        <strain evidence="1">SB6411</strain>
    </source>
</reference>
<dbReference type="EMBL" id="CABGGS010000001">
    <property type="protein sequence ID" value="VUS24198.1"/>
    <property type="molecule type" value="Genomic_DNA"/>
</dbReference>
<comment type="caution">
    <text evidence="1">The sequence shown here is derived from an EMBL/GenBank/DDBJ whole genome shotgun (WGS) entry which is preliminary data.</text>
</comment>
<name>A0ABY6V7V7_9ENTR</name>
<keyword evidence="2" id="KW-1185">Reference proteome</keyword>
<organism evidence="1 2">
    <name type="scientific">Klebsiella spallanzanii</name>
    <dbReference type="NCBI Taxonomy" id="2587528"/>
    <lineage>
        <taxon>Bacteria</taxon>
        <taxon>Pseudomonadati</taxon>
        <taxon>Pseudomonadota</taxon>
        <taxon>Gammaproteobacteria</taxon>
        <taxon>Enterobacterales</taxon>
        <taxon>Enterobacteriaceae</taxon>
        <taxon>Klebsiella/Raoultella group</taxon>
        <taxon>Klebsiella</taxon>
    </lineage>
</organism>
<gene>
    <name evidence="1" type="ORF">SB6411_00692</name>
</gene>
<protein>
    <submittedName>
        <fullName evidence="1">Uncharacterized protein</fullName>
    </submittedName>
</protein>
<dbReference type="Proteomes" id="UP000317652">
    <property type="component" value="Unassembled WGS sequence"/>
</dbReference>
<evidence type="ECO:0000313" key="1">
    <source>
        <dbReference type="EMBL" id="VUS24198.1"/>
    </source>
</evidence>
<sequence>MWRICSILDITRSNHERPLILIVDEKMHLRIVRPPLSCEQIRKISIEKLEEIIIRELN</sequence>